<gene>
    <name evidence="2" type="ORF">BL253_37670</name>
</gene>
<proteinExistence type="predicted"/>
<dbReference type="Proteomes" id="UP000188929">
    <property type="component" value="Unassembled WGS sequence"/>
</dbReference>
<keyword evidence="3" id="KW-1185">Reference proteome</keyword>
<name>A0A1V2HZ90_9ACTN</name>
<reference evidence="3" key="1">
    <citation type="submission" date="2016-10" db="EMBL/GenBank/DDBJ databases">
        <title>Frankia sp. NRRL B-16386 Genome sequencing.</title>
        <authorList>
            <person name="Ghodhbane-Gtari F."/>
            <person name="Swanson E."/>
            <person name="Gueddou A."/>
            <person name="Hezbri K."/>
            <person name="Ktari K."/>
            <person name="Nouioui I."/>
            <person name="Morris K."/>
            <person name="Simpson S."/>
            <person name="Abebe-Akele F."/>
            <person name="Thomas K."/>
            <person name="Gtari M."/>
            <person name="Tisa L.S."/>
        </authorList>
    </citation>
    <scope>NUCLEOTIDE SEQUENCE [LARGE SCALE GENOMIC DNA]</scope>
    <source>
        <strain evidence="3">NRRL B-16386</strain>
    </source>
</reference>
<evidence type="ECO:0000256" key="1">
    <source>
        <dbReference type="SAM" id="MobiDB-lite"/>
    </source>
</evidence>
<sequence>MGLAAWVGPVVAVMFTAAVSSELSPPRRTSAVTSAPSRIPPRPLATPARISARRGRGAVRGGATGA</sequence>
<dbReference type="EMBL" id="MOMC01000143">
    <property type="protein sequence ID" value="ONH21839.1"/>
    <property type="molecule type" value="Genomic_DNA"/>
</dbReference>
<accession>A0A1V2HZ90</accession>
<evidence type="ECO:0000313" key="2">
    <source>
        <dbReference type="EMBL" id="ONH21839.1"/>
    </source>
</evidence>
<evidence type="ECO:0000313" key="3">
    <source>
        <dbReference type="Proteomes" id="UP000188929"/>
    </source>
</evidence>
<protein>
    <submittedName>
        <fullName evidence="2">Uncharacterized protein</fullName>
    </submittedName>
</protein>
<organism evidence="2 3">
    <name type="scientific">Pseudofrankia asymbiotica</name>
    <dbReference type="NCBI Taxonomy" id="1834516"/>
    <lineage>
        <taxon>Bacteria</taxon>
        <taxon>Bacillati</taxon>
        <taxon>Actinomycetota</taxon>
        <taxon>Actinomycetes</taxon>
        <taxon>Frankiales</taxon>
        <taxon>Frankiaceae</taxon>
        <taxon>Pseudofrankia</taxon>
    </lineage>
</organism>
<dbReference type="AlphaFoldDB" id="A0A1V2HZ90"/>
<feature type="region of interest" description="Disordered" evidence="1">
    <location>
        <begin position="22"/>
        <end position="46"/>
    </location>
</feature>
<comment type="caution">
    <text evidence="2">The sequence shown here is derived from an EMBL/GenBank/DDBJ whole genome shotgun (WGS) entry which is preliminary data.</text>
</comment>